<gene>
    <name evidence="1" type="ORF">G3567_12915</name>
</gene>
<accession>A0A6B3R4T4</accession>
<protein>
    <recommendedName>
        <fullName evidence="3">Lipoprotein</fullName>
    </recommendedName>
</protein>
<dbReference type="AlphaFoldDB" id="A0A6B3R4T4"/>
<comment type="caution">
    <text evidence="1">The sequence shown here is derived from an EMBL/GenBank/DDBJ whole genome shotgun (WGS) entry which is preliminary data.</text>
</comment>
<evidence type="ECO:0000313" key="1">
    <source>
        <dbReference type="EMBL" id="NEV95038.1"/>
    </source>
</evidence>
<proteinExistence type="predicted"/>
<reference evidence="1 2" key="1">
    <citation type="submission" date="2020-02" db="EMBL/GenBank/DDBJ databases">
        <title>Flavobacteriaceae Psychroflexus bacterium YR1-1, complete genome.</title>
        <authorList>
            <person name="Li Y."/>
            <person name="Wu S."/>
        </authorList>
    </citation>
    <scope>NUCLEOTIDE SEQUENCE [LARGE SCALE GENOMIC DNA]</scope>
    <source>
        <strain evidence="1 2">YR1-1</strain>
    </source>
</reference>
<organism evidence="1 2">
    <name type="scientific">Psychroflexus aurantiacus</name>
    <dbReference type="NCBI Taxonomy" id="2709310"/>
    <lineage>
        <taxon>Bacteria</taxon>
        <taxon>Pseudomonadati</taxon>
        <taxon>Bacteroidota</taxon>
        <taxon>Flavobacteriia</taxon>
        <taxon>Flavobacteriales</taxon>
        <taxon>Flavobacteriaceae</taxon>
        <taxon>Psychroflexus</taxon>
    </lineage>
</organism>
<evidence type="ECO:0008006" key="3">
    <source>
        <dbReference type="Google" id="ProtNLM"/>
    </source>
</evidence>
<dbReference type="Proteomes" id="UP000478505">
    <property type="component" value="Unassembled WGS sequence"/>
</dbReference>
<sequence>MNKSLLLFFISISLSCTSQKRFNYADKLADCLTENDINVLNKATSLFEKKLEEHYKRKNPNKNFKSYIEDLGSIPPNYDFSPDFYSNDKTAEIIKEMKENKTFEKIWSKYKVDNSEEEIAIVSLSQEIEEEPEQKELITYVLNPNGDYLKCLNSNYSNDPIKEVLNAQTKYGDIANSIIAGAMNKKLKEEDFGNEMNKVVVAFALYYNMANLLIDNPIK</sequence>
<dbReference type="EMBL" id="JAAIKD010000010">
    <property type="protein sequence ID" value="NEV95038.1"/>
    <property type="molecule type" value="Genomic_DNA"/>
</dbReference>
<keyword evidence="2" id="KW-1185">Reference proteome</keyword>
<name>A0A6B3R4T4_9FLAO</name>
<dbReference type="RefSeq" id="WP_164005733.1">
    <property type="nucleotide sequence ID" value="NZ_JAAIKD010000010.1"/>
</dbReference>
<dbReference type="PROSITE" id="PS51257">
    <property type="entry name" value="PROKAR_LIPOPROTEIN"/>
    <property type="match status" value="1"/>
</dbReference>
<evidence type="ECO:0000313" key="2">
    <source>
        <dbReference type="Proteomes" id="UP000478505"/>
    </source>
</evidence>